<feature type="compositionally biased region" description="Basic and acidic residues" evidence="10">
    <location>
        <begin position="13"/>
        <end position="23"/>
    </location>
</feature>
<dbReference type="InterPro" id="IPR015424">
    <property type="entry name" value="PyrdxlP-dep_Trfase"/>
</dbReference>
<sequence>MRSSPAGTEAGAGDDKKRSDSSEVRVLKQFAHGGNIYTCSQDGKKWLDFSANINPLGVAPGVRQVLEHRLDDIAVYPEPCGERVKQALTAHYEIPGAAILVGNGSTELLYTYFHTYPCRKTVLPVPSFSEYERAVRAVGGTPVYVYSRRRRSFAFPLAEVCKACERAECVIIGNPANPTGTLIEREQLLYVIQQAQKWHTDVLIDESFLDFLPTAEQYTVLDLPQRFEHVIVFRSLTHFYALPGLRLGFAVVSKRRAAAMQQHMYCWNVNILAQHAGIAALQETAYAEETRRVVAQEKQWLRRQLQALPGLETVKPTVNFILLHTSGTGKTAAELAAGLRERGILIRDGSNFAGLDPFTCRVAVKLRSENERLVQALESVI</sequence>
<dbReference type="NCBIfam" id="TIGR01140">
    <property type="entry name" value="L_thr_O3P_dcar"/>
    <property type="match status" value="1"/>
</dbReference>
<comment type="pathway">
    <text evidence="3">Cofactor biosynthesis; adenosylcobalamin biosynthesis.</text>
</comment>
<feature type="domain" description="Aminotransferase class I/classII large" evidence="11">
    <location>
        <begin position="45"/>
        <end position="377"/>
    </location>
</feature>
<dbReference type="GO" id="GO:0030170">
    <property type="term" value="F:pyridoxal phosphate binding"/>
    <property type="evidence" value="ECO:0007669"/>
    <property type="project" value="InterPro"/>
</dbReference>
<keyword evidence="7" id="KW-0456">Lyase</keyword>
<comment type="function">
    <text evidence="2">Decarboxylates L-threonine-O-3-phosphate to yield (R)-1-amino-2-propanol O-2-phosphate, the precursor for the linkage between the nucleotide loop and the corrin ring in cobalamin.</text>
</comment>
<reference evidence="13" key="1">
    <citation type="submission" date="2009-12" db="EMBL/GenBank/DDBJ databases">
        <title>Sequence of Clostridiales genomosp. BVAB3 str. UPII9-5.</title>
        <authorList>
            <person name="Madupu R."/>
            <person name="Durkin A.S."/>
            <person name="Torralba M."/>
            <person name="Methe B."/>
            <person name="Sutton G.G."/>
            <person name="Strausberg R.L."/>
            <person name="Nelson K.E."/>
        </authorList>
    </citation>
    <scope>NUCLEOTIDE SEQUENCE [LARGE SCALE GENOMIC DNA]</scope>
    <source>
        <strain evidence="13">28L</strain>
    </source>
</reference>
<evidence type="ECO:0000259" key="11">
    <source>
        <dbReference type="Pfam" id="PF00155"/>
    </source>
</evidence>
<evidence type="ECO:0000313" key="13">
    <source>
        <dbReference type="Proteomes" id="UP000003242"/>
    </source>
</evidence>
<evidence type="ECO:0000256" key="9">
    <source>
        <dbReference type="ARBA" id="ARBA00048531"/>
    </source>
</evidence>
<dbReference type="UniPathway" id="UPA00148"/>
<comment type="caution">
    <text evidence="12">The sequence shown here is derived from an EMBL/GenBank/DDBJ whole genome shotgun (WGS) entry which is preliminary data.</text>
</comment>
<dbReference type="Pfam" id="PF00155">
    <property type="entry name" value="Aminotran_1_2"/>
    <property type="match status" value="1"/>
</dbReference>
<proteinExistence type="predicted"/>
<feature type="region of interest" description="Disordered" evidence="10">
    <location>
        <begin position="1"/>
        <end position="23"/>
    </location>
</feature>
<dbReference type="eggNOG" id="COG0079">
    <property type="taxonomic scope" value="Bacteria"/>
</dbReference>
<dbReference type="AlphaFoldDB" id="D3LUE7"/>
<dbReference type="CDD" id="cd00609">
    <property type="entry name" value="AAT_like"/>
    <property type="match status" value="1"/>
</dbReference>
<accession>D3LUE7</accession>
<keyword evidence="5" id="KW-0169">Cobalamin biosynthesis</keyword>
<comment type="catalytic activity">
    <reaction evidence="9">
        <text>O-phospho-L-threonine + H(+) = (R)-1-aminopropan-2-yl phosphate + CO2</text>
        <dbReference type="Rhea" id="RHEA:11492"/>
        <dbReference type="ChEBI" id="CHEBI:15378"/>
        <dbReference type="ChEBI" id="CHEBI:16526"/>
        <dbReference type="ChEBI" id="CHEBI:58563"/>
        <dbReference type="ChEBI" id="CHEBI:58675"/>
        <dbReference type="EC" id="4.1.1.81"/>
    </reaction>
</comment>
<evidence type="ECO:0000313" key="12">
    <source>
        <dbReference type="EMBL" id="EFD94221.1"/>
    </source>
</evidence>
<keyword evidence="6" id="KW-0663">Pyridoxal phosphate</keyword>
<dbReference type="Proteomes" id="UP000003242">
    <property type="component" value="Unassembled WGS sequence"/>
</dbReference>
<dbReference type="STRING" id="699218.HMPREF0889_1343"/>
<evidence type="ECO:0000256" key="5">
    <source>
        <dbReference type="ARBA" id="ARBA00022573"/>
    </source>
</evidence>
<evidence type="ECO:0000256" key="3">
    <source>
        <dbReference type="ARBA" id="ARBA00004953"/>
    </source>
</evidence>
<dbReference type="InterPro" id="IPR004839">
    <property type="entry name" value="Aminotransferase_I/II_large"/>
</dbReference>
<evidence type="ECO:0000256" key="2">
    <source>
        <dbReference type="ARBA" id="ARBA00003444"/>
    </source>
</evidence>
<dbReference type="EMBL" id="ADGP01000017">
    <property type="protein sequence ID" value="EFD94221.1"/>
    <property type="molecule type" value="Genomic_DNA"/>
</dbReference>
<dbReference type="InterPro" id="IPR015422">
    <property type="entry name" value="PyrdxlP-dep_Trfase_small"/>
</dbReference>
<evidence type="ECO:0000256" key="7">
    <source>
        <dbReference type="ARBA" id="ARBA00023239"/>
    </source>
</evidence>
<evidence type="ECO:0000256" key="8">
    <source>
        <dbReference type="ARBA" id="ARBA00029996"/>
    </source>
</evidence>
<dbReference type="Gene3D" id="3.90.1150.10">
    <property type="entry name" value="Aspartate Aminotransferase, domain 1"/>
    <property type="match status" value="1"/>
</dbReference>
<dbReference type="PANTHER" id="PTHR42885">
    <property type="entry name" value="HISTIDINOL-PHOSPHATE AMINOTRANSFERASE-RELATED"/>
    <property type="match status" value="1"/>
</dbReference>
<dbReference type="OrthoDB" id="9813612at2"/>
<evidence type="ECO:0000256" key="6">
    <source>
        <dbReference type="ARBA" id="ARBA00022898"/>
    </source>
</evidence>
<dbReference type="EC" id="4.1.1.81" evidence="4"/>
<dbReference type="InterPro" id="IPR005860">
    <property type="entry name" value="CobD"/>
</dbReference>
<dbReference type="PANTHER" id="PTHR42885:SF1">
    <property type="entry name" value="THREONINE-PHOSPHATE DECARBOXYLASE"/>
    <property type="match status" value="1"/>
</dbReference>
<dbReference type="GO" id="GO:0009236">
    <property type="term" value="P:cobalamin biosynthetic process"/>
    <property type="evidence" value="ECO:0007669"/>
    <property type="project" value="UniProtKB-UniPathway"/>
</dbReference>
<dbReference type="Gene3D" id="3.40.640.10">
    <property type="entry name" value="Type I PLP-dependent aspartate aminotransferase-like (Major domain)"/>
    <property type="match status" value="1"/>
</dbReference>
<dbReference type="GO" id="GO:0048472">
    <property type="term" value="F:threonine-phosphate decarboxylase activity"/>
    <property type="evidence" value="ECO:0007669"/>
    <property type="project" value="UniProtKB-EC"/>
</dbReference>
<protein>
    <recommendedName>
        <fullName evidence="4">threonine-phosphate decarboxylase</fullName>
        <ecNumber evidence="4">4.1.1.81</ecNumber>
    </recommendedName>
    <alternativeName>
        <fullName evidence="8">L-threonine-O-3-phosphate decarboxylase</fullName>
    </alternativeName>
</protein>
<organism evidence="12 13">
    <name type="scientific">Megasphaera lornae</name>
    <dbReference type="NCBI Taxonomy" id="1000568"/>
    <lineage>
        <taxon>Bacteria</taxon>
        <taxon>Bacillati</taxon>
        <taxon>Bacillota</taxon>
        <taxon>Negativicutes</taxon>
        <taxon>Veillonellales</taxon>
        <taxon>Veillonellaceae</taxon>
        <taxon>Megasphaera</taxon>
    </lineage>
</organism>
<evidence type="ECO:0000256" key="4">
    <source>
        <dbReference type="ARBA" id="ARBA00012285"/>
    </source>
</evidence>
<comment type="cofactor">
    <cofactor evidence="1">
        <name>pyridoxal 5'-phosphate</name>
        <dbReference type="ChEBI" id="CHEBI:597326"/>
    </cofactor>
</comment>
<evidence type="ECO:0000256" key="10">
    <source>
        <dbReference type="SAM" id="MobiDB-lite"/>
    </source>
</evidence>
<gene>
    <name evidence="12" type="ORF">HMPREF0889_1343</name>
</gene>
<dbReference type="InterPro" id="IPR015421">
    <property type="entry name" value="PyrdxlP-dep_Trfase_major"/>
</dbReference>
<dbReference type="SUPFAM" id="SSF53383">
    <property type="entry name" value="PLP-dependent transferases"/>
    <property type="match status" value="1"/>
</dbReference>
<evidence type="ECO:0000256" key="1">
    <source>
        <dbReference type="ARBA" id="ARBA00001933"/>
    </source>
</evidence>
<name>D3LUE7_9FIRM</name>